<accession>A0A6C0AU50</accession>
<dbReference type="EMBL" id="MN738751">
    <property type="protein sequence ID" value="QHS83278.1"/>
    <property type="molecule type" value="Genomic_DNA"/>
</dbReference>
<organism evidence="1">
    <name type="scientific">viral metagenome</name>
    <dbReference type="NCBI Taxonomy" id="1070528"/>
    <lineage>
        <taxon>unclassified sequences</taxon>
        <taxon>metagenomes</taxon>
        <taxon>organismal metagenomes</taxon>
    </lineage>
</organism>
<dbReference type="AlphaFoldDB" id="A0A6C0AU50"/>
<sequence length="100" mass="11996">MLLSLFLFIVKILFFIGIIYAGHTSWDYMKNNYSKPIQKKRYANELEEYKKMIETMYKPPTDVPMNNTQDDLVAYMNLETQKLMNQTENHIEPTPQFYTE</sequence>
<reference evidence="1" key="1">
    <citation type="journal article" date="2020" name="Nature">
        <title>Giant virus diversity and host interactions through global metagenomics.</title>
        <authorList>
            <person name="Schulz F."/>
            <person name="Roux S."/>
            <person name="Paez-Espino D."/>
            <person name="Jungbluth S."/>
            <person name="Walsh D.A."/>
            <person name="Denef V.J."/>
            <person name="McMahon K.D."/>
            <person name="Konstantinidis K.T."/>
            <person name="Eloe-Fadrosh E.A."/>
            <person name="Kyrpides N.C."/>
            <person name="Woyke T."/>
        </authorList>
    </citation>
    <scope>NUCLEOTIDE SEQUENCE</scope>
    <source>
        <strain evidence="1">GVMAG-S-ERX555943-30</strain>
    </source>
</reference>
<proteinExistence type="predicted"/>
<evidence type="ECO:0000313" key="1">
    <source>
        <dbReference type="EMBL" id="QHS83278.1"/>
    </source>
</evidence>
<name>A0A6C0AU50_9ZZZZ</name>
<protein>
    <submittedName>
        <fullName evidence="1">Uncharacterized protein</fullName>
    </submittedName>
</protein>